<sequence length="395" mass="42814">MKDFLEKEFSAIEEDVRRKESHAIVTRLADIQSEPISWLWQGRIALGKLTLIVGDPGLGKSLLTTTLAAIVSKGYLFPVDNSQAPIGDVILLSAEDDVADTTKPRLEAADADCARIHALQAVQETDDEGTPVQRMFSLKRDIVRLEELLSSLPECRLLVIDPISAYLGDTDSHNNSDVRGLLAPLSTLAARYKIAIVAVSHLNKGGSGNALYRAMGSLAFVAAARAAYVVTKDEQDPLRRLFLPAKNNLAQDITGLAYKVITAENGQPVIVWELEPITVTADEALTPFEPNEEHTATDEAVGFLRDLLSGGSMKAHEVKKEAREAGISEKSLRRGRERLGIKPRKSAFEGGWEWGLTEDAPSSQDAHPKTEGTLGDTGHLGGDSEVQKSIFADDG</sequence>
<dbReference type="SUPFAM" id="SSF52540">
    <property type="entry name" value="P-loop containing nucleoside triphosphate hydrolases"/>
    <property type="match status" value="1"/>
</dbReference>
<evidence type="ECO:0000313" key="4">
    <source>
        <dbReference type="Proteomes" id="UP000178636"/>
    </source>
</evidence>
<proteinExistence type="predicted"/>
<dbReference type="Proteomes" id="UP000178636">
    <property type="component" value="Unassembled WGS sequence"/>
</dbReference>
<dbReference type="SMART" id="SM00382">
    <property type="entry name" value="AAA"/>
    <property type="match status" value="1"/>
</dbReference>
<protein>
    <recommendedName>
        <fullName evidence="2">AAA+ ATPase domain-containing protein</fullName>
    </recommendedName>
</protein>
<feature type="region of interest" description="Disordered" evidence="1">
    <location>
        <begin position="352"/>
        <end position="395"/>
    </location>
</feature>
<dbReference type="Pfam" id="PF13481">
    <property type="entry name" value="AAA_25"/>
    <property type="match status" value="1"/>
</dbReference>
<feature type="domain" description="AAA+ ATPase" evidence="2">
    <location>
        <begin position="46"/>
        <end position="224"/>
    </location>
</feature>
<dbReference type="AlphaFoldDB" id="A0A1G2DB34"/>
<dbReference type="STRING" id="1798664.A3C93_05555"/>
<accession>A0A1G2DB34</accession>
<organism evidence="3 4">
    <name type="scientific">Candidatus Lloydbacteria bacterium RIFCSPHIGHO2_02_FULL_54_17</name>
    <dbReference type="NCBI Taxonomy" id="1798664"/>
    <lineage>
        <taxon>Bacteria</taxon>
        <taxon>Candidatus Lloydiibacteriota</taxon>
    </lineage>
</organism>
<evidence type="ECO:0000259" key="2">
    <source>
        <dbReference type="SMART" id="SM00382"/>
    </source>
</evidence>
<comment type="caution">
    <text evidence="3">The sequence shown here is derived from an EMBL/GenBank/DDBJ whole genome shotgun (WGS) entry which is preliminary data.</text>
</comment>
<evidence type="ECO:0000256" key="1">
    <source>
        <dbReference type="SAM" id="MobiDB-lite"/>
    </source>
</evidence>
<dbReference type="InterPro" id="IPR003593">
    <property type="entry name" value="AAA+_ATPase"/>
</dbReference>
<name>A0A1G2DB34_9BACT</name>
<dbReference type="InterPro" id="IPR027417">
    <property type="entry name" value="P-loop_NTPase"/>
</dbReference>
<dbReference type="EMBL" id="MHLO01000046">
    <property type="protein sequence ID" value="OGZ10753.1"/>
    <property type="molecule type" value="Genomic_DNA"/>
</dbReference>
<evidence type="ECO:0000313" key="3">
    <source>
        <dbReference type="EMBL" id="OGZ10753.1"/>
    </source>
</evidence>
<dbReference type="Gene3D" id="3.40.50.300">
    <property type="entry name" value="P-loop containing nucleotide triphosphate hydrolases"/>
    <property type="match status" value="1"/>
</dbReference>
<gene>
    <name evidence="3" type="ORF">A3C93_05555</name>
</gene>
<reference evidence="3 4" key="1">
    <citation type="journal article" date="2016" name="Nat. Commun.">
        <title>Thousands of microbial genomes shed light on interconnected biogeochemical processes in an aquifer system.</title>
        <authorList>
            <person name="Anantharaman K."/>
            <person name="Brown C.T."/>
            <person name="Hug L.A."/>
            <person name="Sharon I."/>
            <person name="Castelle C.J."/>
            <person name="Probst A.J."/>
            <person name="Thomas B.C."/>
            <person name="Singh A."/>
            <person name="Wilkins M.J."/>
            <person name="Karaoz U."/>
            <person name="Brodie E.L."/>
            <person name="Williams K.H."/>
            <person name="Hubbard S.S."/>
            <person name="Banfield J.F."/>
        </authorList>
    </citation>
    <scope>NUCLEOTIDE SEQUENCE [LARGE SCALE GENOMIC DNA]</scope>
</reference>